<gene>
    <name evidence="5" type="ORF">MTP08_09715</name>
</gene>
<feature type="signal peptide" evidence="2">
    <location>
        <begin position="1"/>
        <end position="21"/>
    </location>
</feature>
<evidence type="ECO:0000259" key="3">
    <source>
        <dbReference type="PROSITE" id="PS50206"/>
    </source>
</evidence>
<feature type="domain" description="Thioredoxin" evidence="4">
    <location>
        <begin position="99"/>
        <end position="237"/>
    </location>
</feature>
<dbReference type="SMART" id="SM00450">
    <property type="entry name" value="RHOD"/>
    <property type="match status" value="1"/>
</dbReference>
<evidence type="ECO:0000259" key="4">
    <source>
        <dbReference type="PROSITE" id="PS51352"/>
    </source>
</evidence>
<evidence type="ECO:0000256" key="2">
    <source>
        <dbReference type="SAM" id="SignalP"/>
    </source>
</evidence>
<dbReference type="RefSeq" id="WP_243575848.1">
    <property type="nucleotide sequence ID" value="NZ_CP094529.1"/>
</dbReference>
<dbReference type="PANTHER" id="PTHR43601">
    <property type="entry name" value="THIOREDOXIN, MITOCHONDRIAL"/>
    <property type="match status" value="1"/>
</dbReference>
<proteinExistence type="predicted"/>
<dbReference type="Proteomes" id="UP000831068">
    <property type="component" value="Chromosome"/>
</dbReference>
<dbReference type="PROSITE" id="PS50206">
    <property type="entry name" value="RHODANESE_3"/>
    <property type="match status" value="1"/>
</dbReference>
<dbReference type="InterPro" id="IPR001763">
    <property type="entry name" value="Rhodanese-like_dom"/>
</dbReference>
<dbReference type="EMBL" id="CP094529">
    <property type="protein sequence ID" value="UOE37344.1"/>
    <property type="molecule type" value="Genomic_DNA"/>
</dbReference>
<dbReference type="Gene3D" id="3.40.30.10">
    <property type="entry name" value="Glutaredoxin"/>
    <property type="match status" value="1"/>
</dbReference>
<keyword evidence="1" id="KW-0676">Redox-active center</keyword>
<dbReference type="PRINTS" id="PR00421">
    <property type="entry name" value="THIOREDOXIN"/>
</dbReference>
<dbReference type="Gene3D" id="3.40.250.10">
    <property type="entry name" value="Rhodanese-like domain"/>
    <property type="match status" value="1"/>
</dbReference>
<evidence type="ECO:0000313" key="6">
    <source>
        <dbReference type="Proteomes" id="UP000831068"/>
    </source>
</evidence>
<dbReference type="InterPro" id="IPR013766">
    <property type="entry name" value="Thioredoxin_domain"/>
</dbReference>
<dbReference type="SUPFAM" id="SSF52833">
    <property type="entry name" value="Thioredoxin-like"/>
    <property type="match status" value="1"/>
</dbReference>
<dbReference type="InterPro" id="IPR017937">
    <property type="entry name" value="Thioredoxin_CS"/>
</dbReference>
<dbReference type="Pfam" id="PF00581">
    <property type="entry name" value="Rhodanese"/>
    <property type="match status" value="1"/>
</dbReference>
<evidence type="ECO:0000313" key="5">
    <source>
        <dbReference type="EMBL" id="UOE37344.1"/>
    </source>
</evidence>
<dbReference type="Pfam" id="PF00085">
    <property type="entry name" value="Thioredoxin"/>
    <property type="match status" value="1"/>
</dbReference>
<sequence length="237" mass="26843">MSRKNIITILFVIAFFGVGNAQNTNENSLSVAVFSKKLEQTKDAQLVDVRTPGEFQNGHLKNAMNIDWNADDFTDKVKTLNKEKPVFVYCMSGPRSTAAAAKLKEMGFKNVYDLQGGMMKWRSANLSEIKKSTSKGISLVQFNEMIKNDLPVLVDFYAEWCAPCKKMEPYLNKMSAEMPDKVKIVRINADENTEICKELGVSALPVLKLYKNNQLVWDNLGFVTEEQVKKQISEIKR</sequence>
<keyword evidence="2" id="KW-0732">Signal</keyword>
<feature type="domain" description="Rhodanese" evidence="3">
    <location>
        <begin position="40"/>
        <end position="130"/>
    </location>
</feature>
<protein>
    <submittedName>
        <fullName evidence="5">Thioredoxin domain-containing protein</fullName>
    </submittedName>
</protein>
<dbReference type="CDD" id="cd02947">
    <property type="entry name" value="TRX_family"/>
    <property type="match status" value="1"/>
</dbReference>
<dbReference type="CDD" id="cd00158">
    <property type="entry name" value="RHOD"/>
    <property type="match status" value="1"/>
</dbReference>
<dbReference type="SUPFAM" id="SSF52821">
    <property type="entry name" value="Rhodanese/Cell cycle control phosphatase"/>
    <property type="match status" value="1"/>
</dbReference>
<name>A0ABY4BEM0_9FLAO</name>
<dbReference type="InterPro" id="IPR036249">
    <property type="entry name" value="Thioredoxin-like_sf"/>
</dbReference>
<keyword evidence="6" id="KW-1185">Reference proteome</keyword>
<accession>A0ABY4BEM0</accession>
<dbReference type="PROSITE" id="PS51352">
    <property type="entry name" value="THIOREDOXIN_2"/>
    <property type="match status" value="1"/>
</dbReference>
<evidence type="ECO:0000256" key="1">
    <source>
        <dbReference type="ARBA" id="ARBA00023284"/>
    </source>
</evidence>
<dbReference type="PANTHER" id="PTHR43601:SF3">
    <property type="entry name" value="THIOREDOXIN, MITOCHONDRIAL"/>
    <property type="match status" value="1"/>
</dbReference>
<organism evidence="5 6">
    <name type="scientific">Chryseobacterium oryzae</name>
    <dbReference type="NCBI Taxonomy" id="2929799"/>
    <lineage>
        <taxon>Bacteria</taxon>
        <taxon>Pseudomonadati</taxon>
        <taxon>Bacteroidota</taxon>
        <taxon>Flavobacteriia</taxon>
        <taxon>Flavobacteriales</taxon>
        <taxon>Weeksellaceae</taxon>
        <taxon>Chryseobacterium group</taxon>
        <taxon>Chryseobacterium</taxon>
    </lineage>
</organism>
<dbReference type="InterPro" id="IPR036873">
    <property type="entry name" value="Rhodanese-like_dom_sf"/>
</dbReference>
<feature type="chain" id="PRO_5046446601" evidence="2">
    <location>
        <begin position="22"/>
        <end position="237"/>
    </location>
</feature>
<reference evidence="5 6" key="1">
    <citation type="submission" date="2022-03" db="EMBL/GenBank/DDBJ databases">
        <title>Chryseobacterium sp. isolated from the Andong Sikhe.</title>
        <authorList>
            <person name="Won M."/>
            <person name="Kim S.-J."/>
            <person name="Kwon S.-W."/>
        </authorList>
    </citation>
    <scope>NUCLEOTIDE SEQUENCE [LARGE SCALE GENOMIC DNA]</scope>
    <source>
        <strain evidence="5 6">ADR-1</strain>
    </source>
</reference>
<dbReference type="PROSITE" id="PS00194">
    <property type="entry name" value="THIOREDOXIN_1"/>
    <property type="match status" value="1"/>
</dbReference>